<evidence type="ECO:0000313" key="2">
    <source>
        <dbReference type="EMBL" id="CZT21240.1"/>
    </source>
</evidence>
<feature type="compositionally biased region" description="Pro residues" evidence="1">
    <location>
        <begin position="183"/>
        <end position="193"/>
    </location>
</feature>
<proteinExistence type="predicted"/>
<organism evidence="2 3">
    <name type="scientific">Ramularia collo-cygni</name>
    <dbReference type="NCBI Taxonomy" id="112498"/>
    <lineage>
        <taxon>Eukaryota</taxon>
        <taxon>Fungi</taxon>
        <taxon>Dikarya</taxon>
        <taxon>Ascomycota</taxon>
        <taxon>Pezizomycotina</taxon>
        <taxon>Dothideomycetes</taxon>
        <taxon>Dothideomycetidae</taxon>
        <taxon>Mycosphaerellales</taxon>
        <taxon>Mycosphaerellaceae</taxon>
        <taxon>Ramularia</taxon>
    </lineage>
</organism>
<feature type="region of interest" description="Disordered" evidence="1">
    <location>
        <begin position="155"/>
        <end position="201"/>
    </location>
</feature>
<dbReference type="EMBL" id="FJUY01000011">
    <property type="protein sequence ID" value="CZT21240.1"/>
    <property type="molecule type" value="Genomic_DNA"/>
</dbReference>
<sequence>MTFKWFKKLRARLKENWNHDYAADPDNERDHTHDDDMKGFEYWHYKLTGFNPAGMAGMGQDGKRATWSYSHEKARRCKSYERRKAERKAVKAAAKAALQREEEERRVLVAGIDVKPKRKMTDVLLLPLKRDSRTSSLEAQMSDVKMKSYGLEDVDLGRTGGPNDALNALEGNRDSDLAAREQLPPPPPPPPVQPLRRAASQYHDAVDGLGQQPAYCL</sequence>
<dbReference type="AlphaFoldDB" id="A0A2D3V717"/>
<dbReference type="RefSeq" id="XP_023628129.1">
    <property type="nucleotide sequence ID" value="XM_023772361.1"/>
</dbReference>
<accession>A0A2D3V717</accession>
<reference evidence="2 3" key="1">
    <citation type="submission" date="2016-03" db="EMBL/GenBank/DDBJ databases">
        <authorList>
            <person name="Ploux O."/>
        </authorList>
    </citation>
    <scope>NUCLEOTIDE SEQUENCE [LARGE SCALE GENOMIC DNA]</scope>
    <source>
        <strain evidence="2 3">URUG2</strain>
    </source>
</reference>
<name>A0A2D3V717_9PEZI</name>
<dbReference type="Proteomes" id="UP000225277">
    <property type="component" value="Unassembled WGS sequence"/>
</dbReference>
<protein>
    <submittedName>
        <fullName evidence="2">Uncharacterized protein</fullName>
    </submittedName>
</protein>
<evidence type="ECO:0000313" key="3">
    <source>
        <dbReference type="Proteomes" id="UP000225277"/>
    </source>
</evidence>
<keyword evidence="3" id="KW-1185">Reference proteome</keyword>
<gene>
    <name evidence="2" type="ORF">RCC_07103</name>
</gene>
<dbReference type="GeneID" id="35602223"/>
<evidence type="ECO:0000256" key="1">
    <source>
        <dbReference type="SAM" id="MobiDB-lite"/>
    </source>
</evidence>